<comment type="caution">
    <text evidence="2">The sequence shown here is derived from an EMBL/GenBank/DDBJ whole genome shotgun (WGS) entry which is preliminary data.</text>
</comment>
<accession>A0A064CDE1</accession>
<dbReference type="OrthoDB" id="4593375at2"/>
<proteinExistence type="predicted"/>
<name>A0A064CDE1_9MYCO</name>
<evidence type="ECO:0000313" key="3">
    <source>
        <dbReference type="Proteomes" id="UP000022835"/>
    </source>
</evidence>
<dbReference type="RefSeq" id="WP_051660620.1">
    <property type="nucleotide sequence ID" value="NZ_JALN02000004.1"/>
</dbReference>
<dbReference type="InterPro" id="IPR029058">
    <property type="entry name" value="AB_hydrolase_fold"/>
</dbReference>
<dbReference type="EMBL" id="JALN02000004">
    <property type="protein sequence ID" value="KDE96743.1"/>
    <property type="molecule type" value="Genomic_DNA"/>
</dbReference>
<dbReference type="SUPFAM" id="SSF53474">
    <property type="entry name" value="alpha/beta-Hydrolases"/>
    <property type="match status" value="1"/>
</dbReference>
<dbReference type="eggNOG" id="COG5651">
    <property type="taxonomic scope" value="Bacteria"/>
</dbReference>
<feature type="domain" description="PE-PPE" evidence="1">
    <location>
        <begin position="54"/>
        <end position="265"/>
    </location>
</feature>
<evidence type="ECO:0000259" key="1">
    <source>
        <dbReference type="Pfam" id="PF08237"/>
    </source>
</evidence>
<dbReference type="Proteomes" id="UP000022835">
    <property type="component" value="Unassembled WGS sequence"/>
</dbReference>
<reference evidence="2" key="1">
    <citation type="submission" date="2014-05" db="EMBL/GenBank/DDBJ databases">
        <title>Genome sequence of Mycobacterium aromaticivorans strain JS19b1T (= DSM 45407T).</title>
        <authorList>
            <person name="Kwak Y."/>
            <person name="Park G.-S."/>
            <person name="Li Q.X."/>
            <person name="Lee S.-E."/>
            <person name="Shin J.-H."/>
        </authorList>
    </citation>
    <scope>NUCLEOTIDE SEQUENCE [LARGE SCALE GENOMIC DNA]</scope>
    <source>
        <strain evidence="2">JS19b1</strain>
    </source>
</reference>
<dbReference type="AlphaFoldDB" id="A0A064CDE1"/>
<keyword evidence="3" id="KW-1185">Reference proteome</keyword>
<organism evidence="2 3">
    <name type="scientific">Mycolicibacterium aromaticivorans JS19b1 = JCM 16368</name>
    <dbReference type="NCBI Taxonomy" id="1440774"/>
    <lineage>
        <taxon>Bacteria</taxon>
        <taxon>Bacillati</taxon>
        <taxon>Actinomycetota</taxon>
        <taxon>Actinomycetes</taxon>
        <taxon>Mycobacteriales</taxon>
        <taxon>Mycobacteriaceae</taxon>
        <taxon>Mycolicibacterium</taxon>
    </lineage>
</organism>
<dbReference type="Gene3D" id="3.40.50.1820">
    <property type="entry name" value="alpha/beta hydrolase"/>
    <property type="match status" value="1"/>
</dbReference>
<protein>
    <recommendedName>
        <fullName evidence="1">PE-PPE domain-containing protein</fullName>
    </recommendedName>
</protein>
<dbReference type="Pfam" id="PF08237">
    <property type="entry name" value="PE-PPE"/>
    <property type="match status" value="1"/>
</dbReference>
<dbReference type="InterPro" id="IPR013228">
    <property type="entry name" value="PE-PPE_C"/>
</dbReference>
<gene>
    <name evidence="2" type="ORF">Y900_030930</name>
</gene>
<sequence>MVIAIAIVDGASAQADTVFYVGGTTGTLGRVVPAGTFGDTADLLGGALGSDPVTVINYPASLWPVTGPADPTLGESIASGVNALETEVLASKGPLTVVGTSQGAMVVQQAAAQLNDNPAVPSDTTFVLTADPNLGALSSLQGVSVPGLDYTPEPLPDTRFHVVVVKNQYDGFADPPTDPSNRLAVLNAVLGIAYVHPFAQNTDLRTVPARDITTTRNALGGTTTIYRVPTRELPLTMPLRQAGIPAAEVDFLDAALRPIVDAGYQPTTVPSEHSTTAGTRLMRTPALGLRRPEATAPSITGALSTRQPAATAKVPAGTDHLRTALRRIATHVPGLSPRSSRTVRR</sequence>
<evidence type="ECO:0000313" key="2">
    <source>
        <dbReference type="EMBL" id="KDE96743.1"/>
    </source>
</evidence>